<dbReference type="Pfam" id="PF00440">
    <property type="entry name" value="TetR_N"/>
    <property type="match status" value="1"/>
</dbReference>
<accession>A0A3D9Y1E2</accession>
<dbReference type="InterPro" id="IPR036271">
    <property type="entry name" value="Tet_transcr_reg_TetR-rel_C_sf"/>
</dbReference>
<feature type="DNA-binding region" description="H-T-H motif" evidence="5">
    <location>
        <begin position="36"/>
        <end position="55"/>
    </location>
</feature>
<gene>
    <name evidence="7" type="ORF">BDD41_1513</name>
</gene>
<evidence type="ECO:0000313" key="8">
    <source>
        <dbReference type="Proteomes" id="UP000256941"/>
    </source>
</evidence>
<sequence length="231" mass="26067">MTPISRTPNARPNLTRDEILRVSADLFRKKGYRGTSLQEVADHFGVRRPAIYYWFKSKSDILLEIHQRFMEMSTAQLNEILEMDIGPHEKLVRIMSGRIDMFSSNMADLAVYIENESELPESALVQVREVKKSYLRTVEQIYREGVEKGVFVDVDPHIAASIILGMTLWMYKWYRPGGRHSVEDVTSAIINFACHGYLKPDNLPAGLSLTPASAEAGGEEGIGHGSGRPQR</sequence>
<comment type="caution">
    <text evidence="7">The sequence shown here is derived from an EMBL/GenBank/DDBJ whole genome shotgun (WGS) entry which is preliminary data.</text>
</comment>
<dbReference type="PANTHER" id="PTHR30055">
    <property type="entry name" value="HTH-TYPE TRANSCRIPTIONAL REGULATOR RUTR"/>
    <property type="match status" value="1"/>
</dbReference>
<evidence type="ECO:0000259" key="6">
    <source>
        <dbReference type="PROSITE" id="PS50977"/>
    </source>
</evidence>
<evidence type="ECO:0000313" key="7">
    <source>
        <dbReference type="EMBL" id="REF73009.1"/>
    </source>
</evidence>
<dbReference type="Proteomes" id="UP000256941">
    <property type="component" value="Unassembled WGS sequence"/>
</dbReference>
<dbReference type="Gene3D" id="1.10.10.60">
    <property type="entry name" value="Homeodomain-like"/>
    <property type="match status" value="1"/>
</dbReference>
<organism evidence="7 8">
    <name type="scientific">Paracoccus versutus</name>
    <name type="common">Thiobacillus versutus</name>
    <dbReference type="NCBI Taxonomy" id="34007"/>
    <lineage>
        <taxon>Bacteria</taxon>
        <taxon>Pseudomonadati</taxon>
        <taxon>Pseudomonadota</taxon>
        <taxon>Alphaproteobacteria</taxon>
        <taxon>Rhodobacterales</taxon>
        <taxon>Paracoccaceae</taxon>
        <taxon>Paracoccus</taxon>
    </lineage>
</organism>
<dbReference type="EMBL" id="QTUJ01000001">
    <property type="protein sequence ID" value="REF73009.1"/>
    <property type="molecule type" value="Genomic_DNA"/>
</dbReference>
<evidence type="ECO:0000256" key="1">
    <source>
        <dbReference type="ARBA" id="ARBA00022491"/>
    </source>
</evidence>
<dbReference type="PANTHER" id="PTHR30055:SF175">
    <property type="entry name" value="HTH-TYPE TRANSCRIPTIONAL REPRESSOR KSTR2"/>
    <property type="match status" value="1"/>
</dbReference>
<dbReference type="InterPro" id="IPR050109">
    <property type="entry name" value="HTH-type_TetR-like_transc_reg"/>
</dbReference>
<dbReference type="PRINTS" id="PR00455">
    <property type="entry name" value="HTHTETR"/>
</dbReference>
<dbReference type="InterPro" id="IPR041490">
    <property type="entry name" value="KstR2_TetR_C"/>
</dbReference>
<dbReference type="Gene3D" id="1.10.357.10">
    <property type="entry name" value="Tetracycline Repressor, domain 2"/>
    <property type="match status" value="1"/>
</dbReference>
<evidence type="ECO:0000256" key="5">
    <source>
        <dbReference type="PROSITE-ProRule" id="PRU00335"/>
    </source>
</evidence>
<evidence type="ECO:0000256" key="3">
    <source>
        <dbReference type="ARBA" id="ARBA00023125"/>
    </source>
</evidence>
<dbReference type="GO" id="GO:0003700">
    <property type="term" value="F:DNA-binding transcription factor activity"/>
    <property type="evidence" value="ECO:0007669"/>
    <property type="project" value="TreeGrafter"/>
</dbReference>
<dbReference type="SUPFAM" id="SSF46689">
    <property type="entry name" value="Homeodomain-like"/>
    <property type="match status" value="1"/>
</dbReference>
<keyword evidence="4" id="KW-0804">Transcription</keyword>
<evidence type="ECO:0000256" key="4">
    <source>
        <dbReference type="ARBA" id="ARBA00023163"/>
    </source>
</evidence>
<dbReference type="InterPro" id="IPR001647">
    <property type="entry name" value="HTH_TetR"/>
</dbReference>
<keyword evidence="3 5" id="KW-0238">DNA-binding</keyword>
<dbReference type="GO" id="GO:0000976">
    <property type="term" value="F:transcription cis-regulatory region binding"/>
    <property type="evidence" value="ECO:0007669"/>
    <property type="project" value="TreeGrafter"/>
</dbReference>
<name>A0A3D9Y1E2_PARVE</name>
<dbReference type="PROSITE" id="PS50977">
    <property type="entry name" value="HTH_TETR_2"/>
    <property type="match status" value="1"/>
</dbReference>
<evidence type="ECO:0000256" key="2">
    <source>
        <dbReference type="ARBA" id="ARBA00023015"/>
    </source>
</evidence>
<proteinExistence type="predicted"/>
<keyword evidence="1" id="KW-0678">Repressor</keyword>
<dbReference type="AlphaFoldDB" id="A0A3D9Y1E2"/>
<reference evidence="7 8" key="1">
    <citation type="submission" date="2018-08" db="EMBL/GenBank/DDBJ databases">
        <title>Genomic Encyclopedia of Archaeal and Bacterial Type Strains, Phase II (KMG-II): from individual species to whole genera.</title>
        <authorList>
            <person name="Goeker M."/>
        </authorList>
    </citation>
    <scope>NUCLEOTIDE SEQUENCE [LARGE SCALE GENOMIC DNA]</scope>
    <source>
        <strain evidence="7 8">DSM 17099</strain>
    </source>
</reference>
<protein>
    <submittedName>
        <fullName evidence="7">TetR family transcriptional regulator</fullName>
    </submittedName>
</protein>
<keyword evidence="2" id="KW-0805">Transcription regulation</keyword>
<dbReference type="Pfam" id="PF17932">
    <property type="entry name" value="TetR_C_24"/>
    <property type="match status" value="1"/>
</dbReference>
<dbReference type="RefSeq" id="WP_116221205.1">
    <property type="nucleotide sequence ID" value="NZ_CP038196.1"/>
</dbReference>
<dbReference type="SUPFAM" id="SSF48498">
    <property type="entry name" value="Tetracyclin repressor-like, C-terminal domain"/>
    <property type="match status" value="1"/>
</dbReference>
<feature type="domain" description="HTH tetR-type" evidence="6">
    <location>
        <begin position="13"/>
        <end position="73"/>
    </location>
</feature>
<dbReference type="InterPro" id="IPR009057">
    <property type="entry name" value="Homeodomain-like_sf"/>
</dbReference>